<dbReference type="Gene3D" id="1.20.120.1750">
    <property type="match status" value="1"/>
</dbReference>
<evidence type="ECO:0000256" key="6">
    <source>
        <dbReference type="ARBA" id="ARBA00022786"/>
    </source>
</evidence>
<keyword evidence="3" id="KW-0479">Metal-binding</keyword>
<keyword evidence="7" id="KW-0862">Zinc</keyword>
<evidence type="ECO:0000256" key="2">
    <source>
        <dbReference type="ARBA" id="ARBA00022679"/>
    </source>
</evidence>
<sequence>MQNVFHCKTPDCPGFCQFEDNVNEFHCDVCGNVNCLTCQAGHPLCSTQRDPSLAAMKHVCHKSVYHHSAPLTSSGQTLYLNHKLQAQHGGITCQEYQDDLAKKVDEAAMKTKKFFDDMIRRGDGLPCPKCSVMLVRKWGCDWMRCPMCRTEICWVTKGPRWGPGVRIL</sequence>
<keyword evidence="5" id="KW-0863">Zinc-finger</keyword>
<dbReference type="SUPFAM" id="SSF57850">
    <property type="entry name" value="RING/U-box"/>
    <property type="match status" value="1"/>
</dbReference>
<dbReference type="GO" id="GO:0043130">
    <property type="term" value="F:ubiquitin binding"/>
    <property type="evidence" value="ECO:0007669"/>
    <property type="project" value="TreeGrafter"/>
</dbReference>
<name>A0A8J4YJZ3_CHIOP</name>
<evidence type="ECO:0000256" key="1">
    <source>
        <dbReference type="ARBA" id="ARBA00004906"/>
    </source>
</evidence>
<dbReference type="PROSITE" id="PS51873">
    <property type="entry name" value="TRIAD"/>
    <property type="match status" value="1"/>
</dbReference>
<dbReference type="OrthoDB" id="261960at2759"/>
<reference evidence="9" key="1">
    <citation type="submission" date="2020-07" db="EMBL/GenBank/DDBJ databases">
        <title>The High-quality genome of the commercially important snow crab, Chionoecetes opilio.</title>
        <authorList>
            <person name="Jeong J.-H."/>
            <person name="Ryu S."/>
        </authorList>
    </citation>
    <scope>NUCLEOTIDE SEQUENCE</scope>
    <source>
        <strain evidence="9">MADBK_172401_WGS</strain>
        <tissue evidence="9">Digestive gland</tissue>
    </source>
</reference>
<organism evidence="9 10">
    <name type="scientific">Chionoecetes opilio</name>
    <name type="common">Atlantic snow crab</name>
    <name type="synonym">Cancer opilio</name>
    <dbReference type="NCBI Taxonomy" id="41210"/>
    <lineage>
        <taxon>Eukaryota</taxon>
        <taxon>Metazoa</taxon>
        <taxon>Ecdysozoa</taxon>
        <taxon>Arthropoda</taxon>
        <taxon>Crustacea</taxon>
        <taxon>Multicrustacea</taxon>
        <taxon>Malacostraca</taxon>
        <taxon>Eumalacostraca</taxon>
        <taxon>Eucarida</taxon>
        <taxon>Decapoda</taxon>
        <taxon>Pleocyemata</taxon>
        <taxon>Brachyura</taxon>
        <taxon>Eubrachyura</taxon>
        <taxon>Majoidea</taxon>
        <taxon>Majidae</taxon>
        <taxon>Chionoecetes</taxon>
    </lineage>
</organism>
<comment type="pathway">
    <text evidence="1">Protein modification; protein ubiquitination.</text>
</comment>
<comment type="caution">
    <text evidence="9">The sequence shown here is derived from an EMBL/GenBank/DDBJ whole genome shotgun (WGS) entry which is preliminary data.</text>
</comment>
<proteinExistence type="predicted"/>
<keyword evidence="10" id="KW-1185">Reference proteome</keyword>
<evidence type="ECO:0000313" key="9">
    <source>
        <dbReference type="EMBL" id="KAG0724871.1"/>
    </source>
</evidence>
<evidence type="ECO:0000259" key="8">
    <source>
        <dbReference type="PROSITE" id="PS51873"/>
    </source>
</evidence>
<dbReference type="GO" id="GO:0043161">
    <property type="term" value="P:proteasome-mediated ubiquitin-dependent protein catabolic process"/>
    <property type="evidence" value="ECO:0007669"/>
    <property type="project" value="TreeGrafter"/>
</dbReference>
<evidence type="ECO:0000256" key="5">
    <source>
        <dbReference type="ARBA" id="ARBA00022771"/>
    </source>
</evidence>
<evidence type="ECO:0000256" key="4">
    <source>
        <dbReference type="ARBA" id="ARBA00022737"/>
    </source>
</evidence>
<dbReference type="GO" id="GO:0071797">
    <property type="term" value="C:LUBAC complex"/>
    <property type="evidence" value="ECO:0007669"/>
    <property type="project" value="TreeGrafter"/>
</dbReference>
<dbReference type="AlphaFoldDB" id="A0A8J4YJZ3"/>
<dbReference type="EMBL" id="JACEEZ010006304">
    <property type="protein sequence ID" value="KAG0724871.1"/>
    <property type="molecule type" value="Genomic_DNA"/>
</dbReference>
<dbReference type="Proteomes" id="UP000770661">
    <property type="component" value="Unassembled WGS sequence"/>
</dbReference>
<dbReference type="GO" id="GO:0008270">
    <property type="term" value="F:zinc ion binding"/>
    <property type="evidence" value="ECO:0007669"/>
    <property type="project" value="UniProtKB-KW"/>
</dbReference>
<accession>A0A8J4YJZ3</accession>
<gene>
    <name evidence="9" type="primary">rbck1_0</name>
    <name evidence="9" type="ORF">GWK47_039709</name>
</gene>
<keyword evidence="6" id="KW-0833">Ubl conjugation pathway</keyword>
<dbReference type="GO" id="GO:0097039">
    <property type="term" value="P:protein linear polyubiquitination"/>
    <property type="evidence" value="ECO:0007669"/>
    <property type="project" value="TreeGrafter"/>
</dbReference>
<dbReference type="InterPro" id="IPR044066">
    <property type="entry name" value="TRIAD_supradom"/>
</dbReference>
<dbReference type="InterPro" id="IPR051628">
    <property type="entry name" value="LUBAC_E3_Ligases"/>
</dbReference>
<dbReference type="GO" id="GO:0004842">
    <property type="term" value="F:ubiquitin-protein transferase activity"/>
    <property type="evidence" value="ECO:0007669"/>
    <property type="project" value="TreeGrafter"/>
</dbReference>
<dbReference type="PANTHER" id="PTHR22770">
    <property type="entry name" value="UBIQUITIN CONJUGATING ENZYME 7 INTERACTING PROTEIN-RELATED"/>
    <property type="match status" value="1"/>
</dbReference>
<evidence type="ECO:0000313" key="10">
    <source>
        <dbReference type="Proteomes" id="UP000770661"/>
    </source>
</evidence>
<keyword evidence="4" id="KW-0677">Repeat</keyword>
<protein>
    <submittedName>
        <fullName evidence="9">RanBP-type and C3HC4-type zinc finger-containing protein 1</fullName>
    </submittedName>
</protein>
<feature type="domain" description="RING-type" evidence="8">
    <location>
        <begin position="1"/>
        <end position="168"/>
    </location>
</feature>
<evidence type="ECO:0000256" key="7">
    <source>
        <dbReference type="ARBA" id="ARBA00022833"/>
    </source>
</evidence>
<keyword evidence="2" id="KW-0808">Transferase</keyword>
<dbReference type="PANTHER" id="PTHR22770:SF13">
    <property type="entry name" value="RING-TYPE DOMAIN-CONTAINING PROTEIN"/>
    <property type="match status" value="1"/>
</dbReference>
<evidence type="ECO:0000256" key="3">
    <source>
        <dbReference type="ARBA" id="ARBA00022723"/>
    </source>
</evidence>